<dbReference type="InterPro" id="IPR014087">
    <property type="entry name" value="Carboxybiuret_hydro_AtzE"/>
</dbReference>
<dbReference type="KEGG" id="paqt:E8L99_00370"/>
<organism evidence="3 4">
    <name type="scientific">Phreatobacter aquaticus</name>
    <dbReference type="NCBI Taxonomy" id="2570229"/>
    <lineage>
        <taxon>Bacteria</taxon>
        <taxon>Pseudomonadati</taxon>
        <taxon>Pseudomonadota</taxon>
        <taxon>Alphaproteobacteria</taxon>
        <taxon>Hyphomicrobiales</taxon>
        <taxon>Phreatobacteraceae</taxon>
        <taxon>Phreatobacter</taxon>
    </lineage>
</organism>
<dbReference type="InterPro" id="IPR023631">
    <property type="entry name" value="Amidase_dom"/>
</dbReference>
<sequence length="467" mass="48625">MADQLAGLSATDIAEGVRSGRFTARAVTEAHLARIASHDLMLGAFTSVTRARALKQADAIDARRAAGEALGPLAGVPYAVKNLFDVAGVATLAGSKINADDPPAARDATLVERLTSADAVLLGALNMGEYAYDFTGENAHFGPSRNPHDSSRMSGGSSGGSGTATAAGFAAVTLGSDTNGSIRVPSSLCGLFGLKPTFGRLSRARSFPFVTSFDHLGPLARSTADCAAFYDAMSGYDADDPACQDRPAEPLSPQVSAGIGGLKVAKAVGYFRQGASPEALAAVDLVAKALAASEIDIPDAARARAAAYVITNSEGATLHLQRLRERPQDFDPDTRDRFFAGALLPAAYVNMAQRFRQSFRGTMRSLFSGVDVILAPATPTVAPLIGQKTFELDGVTLPVRANLGIYTQPFSFVGLPVMTVPVWLEGSALPIGVQVVTAAWREDIAVRVAGHLEAQGLVRSKVAHLGA</sequence>
<evidence type="ECO:0000313" key="4">
    <source>
        <dbReference type="Proteomes" id="UP000298588"/>
    </source>
</evidence>
<proteinExistence type="predicted"/>
<dbReference type="EMBL" id="CP039865">
    <property type="protein sequence ID" value="QCK84359.1"/>
    <property type="molecule type" value="Genomic_DNA"/>
</dbReference>
<dbReference type="RefSeq" id="WP_137097695.1">
    <property type="nucleotide sequence ID" value="NZ_CP039865.1"/>
</dbReference>
<name>A0A4D7QEY7_9HYPH</name>
<evidence type="ECO:0000256" key="1">
    <source>
        <dbReference type="SAM" id="MobiDB-lite"/>
    </source>
</evidence>
<feature type="region of interest" description="Disordered" evidence="1">
    <location>
        <begin position="141"/>
        <end position="160"/>
    </location>
</feature>
<reference evidence="3 4" key="1">
    <citation type="submission" date="2019-04" db="EMBL/GenBank/DDBJ databases">
        <title>Phreatobacter aquaticus sp. nov.</title>
        <authorList>
            <person name="Choi A."/>
            <person name="Baek K."/>
        </authorList>
    </citation>
    <scope>NUCLEOTIDE SEQUENCE [LARGE SCALE GENOMIC DNA]</scope>
    <source>
        <strain evidence="3 4">NMCR1094</strain>
    </source>
</reference>
<dbReference type="SUPFAM" id="SSF75304">
    <property type="entry name" value="Amidase signature (AS) enzymes"/>
    <property type="match status" value="1"/>
</dbReference>
<dbReference type="PANTHER" id="PTHR11895">
    <property type="entry name" value="TRANSAMIDASE"/>
    <property type="match status" value="1"/>
</dbReference>
<dbReference type="Pfam" id="PF01425">
    <property type="entry name" value="Amidase"/>
    <property type="match status" value="1"/>
</dbReference>
<dbReference type="InterPro" id="IPR000120">
    <property type="entry name" value="Amidase"/>
</dbReference>
<dbReference type="PANTHER" id="PTHR11895:SF172">
    <property type="entry name" value="GLUTAMYL-TRNA(GLN) AMIDOTRANSFERASE"/>
    <property type="match status" value="1"/>
</dbReference>
<keyword evidence="4" id="KW-1185">Reference proteome</keyword>
<keyword evidence="3" id="KW-0378">Hydrolase</keyword>
<dbReference type="GO" id="GO:0016787">
    <property type="term" value="F:hydrolase activity"/>
    <property type="evidence" value="ECO:0007669"/>
    <property type="project" value="UniProtKB-KW"/>
</dbReference>
<dbReference type="NCBIfam" id="TIGR02715">
    <property type="entry name" value="amido_AtzE"/>
    <property type="match status" value="1"/>
</dbReference>
<evidence type="ECO:0000259" key="2">
    <source>
        <dbReference type="Pfam" id="PF01425"/>
    </source>
</evidence>
<protein>
    <submittedName>
        <fullName evidence="3">AtzE family amidohydrolase</fullName>
    </submittedName>
</protein>
<feature type="domain" description="Amidase" evidence="2">
    <location>
        <begin position="27"/>
        <end position="443"/>
    </location>
</feature>
<dbReference type="InterPro" id="IPR036928">
    <property type="entry name" value="AS_sf"/>
</dbReference>
<evidence type="ECO:0000313" key="3">
    <source>
        <dbReference type="EMBL" id="QCK84359.1"/>
    </source>
</evidence>
<gene>
    <name evidence="3" type="ORF">E8L99_00370</name>
</gene>
<dbReference type="Proteomes" id="UP000298588">
    <property type="component" value="Chromosome"/>
</dbReference>
<dbReference type="OrthoDB" id="9811471at2"/>
<dbReference type="Gene3D" id="3.90.1300.10">
    <property type="entry name" value="Amidase signature (AS) domain"/>
    <property type="match status" value="1"/>
</dbReference>
<accession>A0A4D7QEY7</accession>
<dbReference type="AlphaFoldDB" id="A0A4D7QEY7"/>
<dbReference type="NCBIfam" id="NF006631">
    <property type="entry name" value="PRK09201.1"/>
    <property type="match status" value="1"/>
</dbReference>